<sequence>MSKLFNLENPVWNFLGKLVDMMILTGLWLICCIPVVTIGASTTALYSVTLKMAENKEGYIVSSFFRAFKENWKQSTIAWIVIALLGIFLASDLYFYYHMETRVSAVLLTIFGILTLVYLLTVTYFFPLLAKCDTDLKHLAVMAFVMALKNIGWTIFMLVITAAILAIGVFVMAPVLVIGIGLAAYVNSKIFQMIFKEYHLQTV</sequence>
<dbReference type="AlphaFoldDB" id="A0A2N5PZI5"/>
<feature type="transmembrane region" description="Helical" evidence="1">
    <location>
        <begin position="103"/>
        <end position="126"/>
    </location>
</feature>
<feature type="transmembrane region" description="Helical" evidence="1">
    <location>
        <begin position="138"/>
        <end position="156"/>
    </location>
</feature>
<dbReference type="Proteomes" id="UP000234840">
    <property type="component" value="Unassembled WGS sequence"/>
</dbReference>
<keyword evidence="1" id="KW-1133">Transmembrane helix</keyword>
<keyword evidence="1" id="KW-0812">Transmembrane</keyword>
<dbReference type="RefSeq" id="WP_101882515.1">
    <property type="nucleotide sequence ID" value="NZ_NIHW01000020.1"/>
</dbReference>
<evidence type="ECO:0000313" key="3">
    <source>
        <dbReference type="Proteomes" id="UP000234840"/>
    </source>
</evidence>
<evidence type="ECO:0000256" key="1">
    <source>
        <dbReference type="SAM" id="Phobius"/>
    </source>
</evidence>
<dbReference type="InterPro" id="IPR006938">
    <property type="entry name" value="DUF624"/>
</dbReference>
<dbReference type="Pfam" id="PF04854">
    <property type="entry name" value="DUF624"/>
    <property type="match status" value="1"/>
</dbReference>
<gene>
    <name evidence="2" type="ORF">CDL20_08815</name>
</gene>
<evidence type="ECO:0008006" key="4">
    <source>
        <dbReference type="Google" id="ProtNLM"/>
    </source>
</evidence>
<feature type="transmembrane region" description="Helical" evidence="1">
    <location>
        <begin position="76"/>
        <end position="97"/>
    </location>
</feature>
<name>A0A2N5PZI5_MEDGN</name>
<evidence type="ECO:0000313" key="2">
    <source>
        <dbReference type="EMBL" id="PLT86273.1"/>
    </source>
</evidence>
<keyword evidence="1" id="KW-0472">Membrane</keyword>
<comment type="caution">
    <text evidence="2">The sequence shown here is derived from an EMBL/GenBank/DDBJ whole genome shotgun (WGS) entry which is preliminary data.</text>
</comment>
<reference evidence="2 3" key="1">
    <citation type="journal article" date="2017" name="Genome Med.">
        <title>A novel Ruminococcus gnavus clade enriched in inflammatory bowel disease patients.</title>
        <authorList>
            <person name="Hall A.B."/>
            <person name="Yassour M."/>
            <person name="Sauk J."/>
            <person name="Garner A."/>
            <person name="Jiang X."/>
            <person name="Arthur T."/>
            <person name="Lagoudas G.K."/>
            <person name="Vatanen T."/>
            <person name="Fornelos N."/>
            <person name="Wilson R."/>
            <person name="Bertha M."/>
            <person name="Cohen M."/>
            <person name="Garber J."/>
            <person name="Khalili H."/>
            <person name="Gevers D."/>
            <person name="Ananthakrishnan A.N."/>
            <person name="Kugathasan S."/>
            <person name="Lander E.S."/>
            <person name="Blainey P."/>
            <person name="Vlamakis H."/>
            <person name="Xavier R.J."/>
            <person name="Huttenhower C."/>
        </authorList>
    </citation>
    <scope>NUCLEOTIDE SEQUENCE [LARGE SCALE GENOMIC DNA]</scope>
    <source>
        <strain evidence="2 3">RJX1128</strain>
    </source>
</reference>
<protein>
    <recommendedName>
        <fullName evidence="4">DUF624 domain-containing protein</fullName>
    </recommendedName>
</protein>
<dbReference type="EMBL" id="NIHW01000020">
    <property type="protein sequence ID" value="PLT86273.1"/>
    <property type="molecule type" value="Genomic_DNA"/>
</dbReference>
<proteinExistence type="predicted"/>
<feature type="transmembrane region" description="Helical" evidence="1">
    <location>
        <begin position="162"/>
        <end position="186"/>
    </location>
</feature>
<feature type="transmembrane region" description="Helical" evidence="1">
    <location>
        <begin position="22"/>
        <end position="46"/>
    </location>
</feature>
<organism evidence="2 3">
    <name type="scientific">Mediterraneibacter gnavus</name>
    <name type="common">Ruminococcus gnavus</name>
    <dbReference type="NCBI Taxonomy" id="33038"/>
    <lineage>
        <taxon>Bacteria</taxon>
        <taxon>Bacillati</taxon>
        <taxon>Bacillota</taxon>
        <taxon>Clostridia</taxon>
        <taxon>Lachnospirales</taxon>
        <taxon>Lachnospiraceae</taxon>
        <taxon>Mediterraneibacter</taxon>
    </lineage>
</organism>
<accession>A0A2N5PZI5</accession>